<reference evidence="5 6" key="1">
    <citation type="submission" date="2019-08" db="EMBL/GenBank/DDBJ databases">
        <title>Whole genome of Aphis craccivora.</title>
        <authorList>
            <person name="Voronova N.V."/>
            <person name="Shulinski R.S."/>
            <person name="Bandarenka Y.V."/>
            <person name="Zhorov D.G."/>
            <person name="Warner D."/>
        </authorList>
    </citation>
    <scope>NUCLEOTIDE SEQUENCE [LARGE SCALE GENOMIC DNA]</scope>
    <source>
        <strain evidence="5">180601</strain>
        <tissue evidence="5">Whole Body</tissue>
    </source>
</reference>
<evidence type="ECO:0000256" key="1">
    <source>
        <dbReference type="ARBA" id="ARBA00005234"/>
    </source>
</evidence>
<dbReference type="OrthoDB" id="1939479at2759"/>
<dbReference type="Pfam" id="PF02902">
    <property type="entry name" value="Peptidase_C48"/>
    <property type="match status" value="1"/>
</dbReference>
<evidence type="ECO:0000259" key="4">
    <source>
        <dbReference type="PROSITE" id="PS50600"/>
    </source>
</evidence>
<keyword evidence="2 5" id="KW-0645">Protease</keyword>
<organism evidence="5 6">
    <name type="scientific">Aphis craccivora</name>
    <name type="common">Cowpea aphid</name>
    <dbReference type="NCBI Taxonomy" id="307492"/>
    <lineage>
        <taxon>Eukaryota</taxon>
        <taxon>Metazoa</taxon>
        <taxon>Ecdysozoa</taxon>
        <taxon>Arthropoda</taxon>
        <taxon>Hexapoda</taxon>
        <taxon>Insecta</taxon>
        <taxon>Pterygota</taxon>
        <taxon>Neoptera</taxon>
        <taxon>Paraneoptera</taxon>
        <taxon>Hemiptera</taxon>
        <taxon>Sternorrhyncha</taxon>
        <taxon>Aphidomorpha</taxon>
        <taxon>Aphidoidea</taxon>
        <taxon>Aphididae</taxon>
        <taxon>Aphidini</taxon>
        <taxon>Aphis</taxon>
        <taxon>Aphis</taxon>
    </lineage>
</organism>
<dbReference type="AlphaFoldDB" id="A0A6G0W0V6"/>
<dbReference type="EMBL" id="VUJU01009688">
    <property type="protein sequence ID" value="KAF0718342.1"/>
    <property type="molecule type" value="Genomic_DNA"/>
</dbReference>
<keyword evidence="6" id="KW-1185">Reference proteome</keyword>
<comment type="similarity">
    <text evidence="1">Belongs to the peptidase C48 family.</text>
</comment>
<dbReference type="InterPro" id="IPR003653">
    <property type="entry name" value="Peptidase_C48_C"/>
</dbReference>
<dbReference type="GO" id="GO:0008234">
    <property type="term" value="F:cysteine-type peptidase activity"/>
    <property type="evidence" value="ECO:0007669"/>
    <property type="project" value="InterPro"/>
</dbReference>
<dbReference type="GO" id="GO:0006508">
    <property type="term" value="P:proteolysis"/>
    <property type="evidence" value="ECO:0007669"/>
    <property type="project" value="UniProtKB-KW"/>
</dbReference>
<feature type="domain" description="Ubiquitin-like protease family profile" evidence="4">
    <location>
        <begin position="110"/>
        <end position="255"/>
    </location>
</feature>
<evidence type="ECO:0000256" key="2">
    <source>
        <dbReference type="ARBA" id="ARBA00022670"/>
    </source>
</evidence>
<dbReference type="Proteomes" id="UP000478052">
    <property type="component" value="Unassembled WGS sequence"/>
</dbReference>
<comment type="caution">
    <text evidence="5">The sequence shown here is derived from an EMBL/GenBank/DDBJ whole genome shotgun (WGS) entry which is preliminary data.</text>
</comment>
<gene>
    <name evidence="5" type="ORF">FWK35_00032953</name>
</gene>
<evidence type="ECO:0000313" key="5">
    <source>
        <dbReference type="EMBL" id="KAF0718342.1"/>
    </source>
</evidence>
<dbReference type="InterPro" id="IPR038765">
    <property type="entry name" value="Papain-like_cys_pep_sf"/>
</dbReference>
<name>A0A6G0W0V6_APHCR</name>
<keyword evidence="3" id="KW-0378">Hydrolase</keyword>
<dbReference type="Gene3D" id="3.40.395.10">
    <property type="entry name" value="Adenoviral Proteinase, Chain A"/>
    <property type="match status" value="1"/>
</dbReference>
<protein>
    <submittedName>
        <fullName evidence="5">Sentrin-specific protease 1-like</fullName>
    </submittedName>
</protein>
<accession>A0A6G0W0V6</accession>
<feature type="non-terminal residue" evidence="5">
    <location>
        <position position="255"/>
    </location>
</feature>
<dbReference type="SUPFAM" id="SSF54001">
    <property type="entry name" value="Cysteine proteinases"/>
    <property type="match status" value="1"/>
</dbReference>
<sequence>MSKISKPIKTMKRRRRQFKKPLLNVDIASYESETPSNVCVTEPNNCEVNVINLNDNDNNCEEEVINLDDYDNNCEEEAINMDDYDGNLNDRESEQQIYESLLSNRFEHIGTCTFEDLSRVFVPGAWLNDQIIQQYFQLLRNNCDNNTIYICNSYFFEDLQIFGNNGFVERFMKGIKLLNYSTILIPTHLGNHWVLIVAEIKEKKIMGIVETAAKTIISINTNGRKDRAAADARRERPSLIYTTKPDDVAAVLLTQ</sequence>
<dbReference type="PROSITE" id="PS50600">
    <property type="entry name" value="ULP_PROTEASE"/>
    <property type="match status" value="1"/>
</dbReference>
<evidence type="ECO:0000313" key="6">
    <source>
        <dbReference type="Proteomes" id="UP000478052"/>
    </source>
</evidence>
<evidence type="ECO:0000256" key="3">
    <source>
        <dbReference type="ARBA" id="ARBA00022801"/>
    </source>
</evidence>
<proteinExistence type="inferred from homology"/>